<dbReference type="InterPro" id="IPR011249">
    <property type="entry name" value="Metalloenz_LuxS/M16"/>
</dbReference>
<evidence type="ECO:0000259" key="1">
    <source>
        <dbReference type="Pfam" id="PF05193"/>
    </source>
</evidence>
<name>A0A699WFZ3_TANCI</name>
<dbReference type="AlphaFoldDB" id="A0A699WFZ3"/>
<feature type="non-terminal residue" evidence="2">
    <location>
        <position position="145"/>
    </location>
</feature>
<organism evidence="2">
    <name type="scientific">Tanacetum cinerariifolium</name>
    <name type="common">Dalmatian daisy</name>
    <name type="synonym">Chrysanthemum cinerariifolium</name>
    <dbReference type="NCBI Taxonomy" id="118510"/>
    <lineage>
        <taxon>Eukaryota</taxon>
        <taxon>Viridiplantae</taxon>
        <taxon>Streptophyta</taxon>
        <taxon>Embryophyta</taxon>
        <taxon>Tracheophyta</taxon>
        <taxon>Spermatophyta</taxon>
        <taxon>Magnoliopsida</taxon>
        <taxon>eudicotyledons</taxon>
        <taxon>Gunneridae</taxon>
        <taxon>Pentapetalae</taxon>
        <taxon>asterids</taxon>
        <taxon>campanulids</taxon>
        <taxon>Asterales</taxon>
        <taxon>Asteraceae</taxon>
        <taxon>Asteroideae</taxon>
        <taxon>Anthemideae</taxon>
        <taxon>Anthemidinae</taxon>
        <taxon>Tanacetum</taxon>
    </lineage>
</organism>
<feature type="domain" description="Peptidase M16 C-terminal" evidence="1">
    <location>
        <begin position="19"/>
        <end position="144"/>
    </location>
</feature>
<evidence type="ECO:0000313" key="2">
    <source>
        <dbReference type="EMBL" id="GFD43721.1"/>
    </source>
</evidence>
<reference evidence="2" key="1">
    <citation type="journal article" date="2019" name="Sci. Rep.">
        <title>Draft genome of Tanacetum cinerariifolium, the natural source of mosquito coil.</title>
        <authorList>
            <person name="Yamashiro T."/>
            <person name="Shiraishi A."/>
            <person name="Satake H."/>
            <person name="Nakayama K."/>
        </authorList>
    </citation>
    <scope>NUCLEOTIDE SEQUENCE</scope>
</reference>
<gene>
    <name evidence="2" type="ORF">Tci_915690</name>
</gene>
<feature type="non-terminal residue" evidence="2">
    <location>
        <position position="1"/>
    </location>
</feature>
<accession>A0A699WFZ3</accession>
<sequence>LFGEASPYGRAFNEATFATITADELRAFHAAAYNAAAAEIFLSGDVADYAASVAEYLGQWQPSAPATAPAVASLADSYPTGLVTVPVEGSIQASVRVGRRWPALSEAQTPELLLLVKILGGYFGSRLMKNIREDKGYTYGIHASV</sequence>
<dbReference type="Gene3D" id="3.30.830.10">
    <property type="entry name" value="Metalloenzyme, LuxS/M16 peptidase-like"/>
    <property type="match status" value="2"/>
</dbReference>
<dbReference type="GO" id="GO:0046872">
    <property type="term" value="F:metal ion binding"/>
    <property type="evidence" value="ECO:0007669"/>
    <property type="project" value="InterPro"/>
</dbReference>
<dbReference type="SUPFAM" id="SSF63411">
    <property type="entry name" value="LuxS/MPP-like metallohydrolase"/>
    <property type="match status" value="2"/>
</dbReference>
<dbReference type="InterPro" id="IPR007863">
    <property type="entry name" value="Peptidase_M16_C"/>
</dbReference>
<dbReference type="EMBL" id="BKCJ011604486">
    <property type="protein sequence ID" value="GFD43721.1"/>
    <property type="molecule type" value="Genomic_DNA"/>
</dbReference>
<proteinExistence type="predicted"/>
<comment type="caution">
    <text evidence="2">The sequence shown here is derived from an EMBL/GenBank/DDBJ whole genome shotgun (WGS) entry which is preliminary data.</text>
</comment>
<protein>
    <recommendedName>
        <fullName evidence="1">Peptidase M16 C-terminal domain-containing protein</fullName>
    </recommendedName>
</protein>
<dbReference type="Pfam" id="PF05193">
    <property type="entry name" value="Peptidase_M16_C"/>
    <property type="match status" value="1"/>
</dbReference>